<dbReference type="InterPro" id="IPR059112">
    <property type="entry name" value="CysZ/EI24"/>
</dbReference>
<evidence type="ECO:0000256" key="1">
    <source>
        <dbReference type="ARBA" id="ARBA00004141"/>
    </source>
</evidence>
<evidence type="ECO:0000256" key="3">
    <source>
        <dbReference type="ARBA" id="ARBA00022989"/>
    </source>
</evidence>
<evidence type="ECO:0000256" key="2">
    <source>
        <dbReference type="ARBA" id="ARBA00022692"/>
    </source>
</evidence>
<evidence type="ECO:0000256" key="5">
    <source>
        <dbReference type="SAM" id="Phobius"/>
    </source>
</evidence>
<comment type="subcellular location">
    <subcellularLocation>
        <location evidence="1">Membrane</location>
        <topology evidence="1">Multi-pass membrane protein</topology>
    </subcellularLocation>
</comment>
<comment type="caution">
    <text evidence="6">The sequence shown here is derived from an EMBL/GenBank/DDBJ whole genome shotgun (WGS) entry which is preliminary data.</text>
</comment>
<keyword evidence="4 5" id="KW-0472">Membrane</keyword>
<dbReference type="Proteomes" id="UP001165667">
    <property type="component" value="Unassembled WGS sequence"/>
</dbReference>
<feature type="transmembrane region" description="Helical" evidence="5">
    <location>
        <begin position="20"/>
        <end position="40"/>
    </location>
</feature>
<sequence>MIADALAALSEIFSPPFRAVFWKVLGFTVALLALAILGLHHALLSLVTLPYSWLQTTASLLAGLGLVVGSVFLVAPMSALVAGFFVDDLAAHIERDVDPFGTPGRPISIALSVWLGLRFGLLSLAITLVALGLLLVPGVNAIAFLGANTYLFGRQYFEFAALRFHSAAEAAALRRRHSGSVLFAGFLIAVFVSVPLLNLLTPLFGTALMVRVYKRVAPRTRLPNF</sequence>
<dbReference type="RefSeq" id="WP_282586284.1">
    <property type="nucleotide sequence ID" value="NZ_JAMOIM010000012.1"/>
</dbReference>
<gene>
    <name evidence="6" type="ORF">M8523_17985</name>
</gene>
<organism evidence="6 7">
    <name type="scientific">Lichenifustis flavocetrariae</name>
    <dbReference type="NCBI Taxonomy" id="2949735"/>
    <lineage>
        <taxon>Bacteria</taxon>
        <taxon>Pseudomonadati</taxon>
        <taxon>Pseudomonadota</taxon>
        <taxon>Alphaproteobacteria</taxon>
        <taxon>Hyphomicrobiales</taxon>
        <taxon>Lichenihabitantaceae</taxon>
        <taxon>Lichenifustis</taxon>
    </lineage>
</organism>
<feature type="transmembrane region" description="Helical" evidence="5">
    <location>
        <begin position="60"/>
        <end position="86"/>
    </location>
</feature>
<keyword evidence="2 5" id="KW-0812">Transmembrane</keyword>
<dbReference type="AlphaFoldDB" id="A0AA41Z606"/>
<evidence type="ECO:0000256" key="4">
    <source>
        <dbReference type="ARBA" id="ARBA00023136"/>
    </source>
</evidence>
<name>A0AA41Z606_9HYPH</name>
<keyword evidence="7" id="KW-1185">Reference proteome</keyword>
<evidence type="ECO:0000313" key="6">
    <source>
        <dbReference type="EMBL" id="MCW6509912.1"/>
    </source>
</evidence>
<accession>A0AA41Z606</accession>
<feature type="transmembrane region" description="Helical" evidence="5">
    <location>
        <begin position="134"/>
        <end position="153"/>
    </location>
</feature>
<dbReference type="EMBL" id="JAMOIM010000012">
    <property type="protein sequence ID" value="MCW6509912.1"/>
    <property type="molecule type" value="Genomic_DNA"/>
</dbReference>
<dbReference type="Pfam" id="PF07264">
    <property type="entry name" value="EI24"/>
    <property type="match status" value="1"/>
</dbReference>
<proteinExistence type="predicted"/>
<dbReference type="NCBIfam" id="NF009407">
    <property type="entry name" value="PRK12768.1"/>
    <property type="match status" value="1"/>
</dbReference>
<evidence type="ECO:0000313" key="7">
    <source>
        <dbReference type="Proteomes" id="UP001165667"/>
    </source>
</evidence>
<feature type="transmembrane region" description="Helical" evidence="5">
    <location>
        <begin position="181"/>
        <end position="204"/>
    </location>
</feature>
<protein>
    <submittedName>
        <fullName evidence="6">Sulfate transporter family protein</fullName>
    </submittedName>
</protein>
<reference evidence="6" key="1">
    <citation type="submission" date="2022-05" db="EMBL/GenBank/DDBJ databases">
        <authorList>
            <person name="Pankratov T."/>
        </authorList>
    </citation>
    <scope>NUCLEOTIDE SEQUENCE</scope>
    <source>
        <strain evidence="6">BP6-180914</strain>
    </source>
</reference>
<keyword evidence="3 5" id="KW-1133">Transmembrane helix</keyword>